<feature type="compositionally biased region" description="Basic and acidic residues" evidence="2">
    <location>
        <begin position="12"/>
        <end position="40"/>
    </location>
</feature>
<dbReference type="Pfam" id="PF03221">
    <property type="entry name" value="HTH_Tnp_Tc5"/>
    <property type="match status" value="1"/>
</dbReference>
<dbReference type="Gene3D" id="1.10.10.60">
    <property type="entry name" value="Homeodomain-like"/>
    <property type="match status" value="2"/>
</dbReference>
<sequence length="687" mass="76591">MTTSPSLISTLGKREQRDALETNDTKKKRTKNDPLKKDLSDEAAEISSGSQNGLEQLPVLTDVVQPVELIITSGEATGLNAAVSATVEQIEEQLQASPPKPRKGRRVRKTNLEKMEILAFVDQGGSQGAAAEKFGVSRTAVTKMVKERVAISAQALMESATSSRKVLQYQHKLSVIEDMLYKWQMQVELNAPTFKVTGELLQSKAVEFRNKILADYCSELSDDVIMSLTDFKASNGWLHRYMQRRSMRSLSKHTPAGGMLIGSDRMTSDQRVQKIRDVLMNITSNCIWSLDELTLHHCSTTSRLDSVVNLDVRSLARISVAMAVSASGEKLHLQVVGKDPTPESLKSVDTLTTYGVEYRDHFRATHDAQAIATFIHAMNHEATSRNQVWYVVVDSCTTHISAAHILNPSGSFRNGFSFNSIVLLFLPSESTKSVHPLHQGIMDTFKLRFRRAMLRTLLHEYDQWAEVTNRTSEEEEELQGDVFDVHAHTHMRNTLSWLHAAWESVPAKLIRNAWTSSLYLSALEPGEVEYGTALGNEEDISAYAELVSQMSQKPALQKALGIEFVKSPIQLMTELLEFDKCEVTGENEVVKDNDIVIESLAAQGLLRDTPRASLMESIKSDGMSVVTAREATLSLNQLLQFISQESDNLLTQPERRTGRANLLILQRLLLKACERELEGEAATDFTV</sequence>
<dbReference type="OrthoDB" id="117714at2759"/>
<proteinExistence type="predicted"/>
<dbReference type="EMBL" id="CCYD01000810">
    <property type="protein sequence ID" value="CEG43668.1"/>
    <property type="molecule type" value="Genomic_DNA"/>
</dbReference>
<organism evidence="4 5">
    <name type="scientific">Plasmopara halstedii</name>
    <name type="common">Downy mildew of sunflower</name>
    <dbReference type="NCBI Taxonomy" id="4781"/>
    <lineage>
        <taxon>Eukaryota</taxon>
        <taxon>Sar</taxon>
        <taxon>Stramenopiles</taxon>
        <taxon>Oomycota</taxon>
        <taxon>Peronosporomycetes</taxon>
        <taxon>Peronosporales</taxon>
        <taxon>Peronosporaceae</taxon>
        <taxon>Plasmopara</taxon>
    </lineage>
</organism>
<name>A0A0P1ARX6_PLAHL</name>
<dbReference type="PANTHER" id="PTHR19303:SF73">
    <property type="entry name" value="PROTEIN PDC2"/>
    <property type="match status" value="1"/>
</dbReference>
<dbReference type="InterPro" id="IPR004875">
    <property type="entry name" value="DDE_SF_endonuclease_dom"/>
</dbReference>
<keyword evidence="5" id="KW-1185">Reference proteome</keyword>
<protein>
    <submittedName>
        <fullName evidence="4">Tigger transposable element-derived protein 6-like</fullName>
    </submittedName>
</protein>
<keyword evidence="1" id="KW-0238">DNA-binding</keyword>
<evidence type="ECO:0000256" key="1">
    <source>
        <dbReference type="ARBA" id="ARBA00023125"/>
    </source>
</evidence>
<evidence type="ECO:0000313" key="5">
    <source>
        <dbReference type="Proteomes" id="UP000054928"/>
    </source>
</evidence>
<dbReference type="RefSeq" id="XP_024580037.1">
    <property type="nucleotide sequence ID" value="XM_024729684.1"/>
</dbReference>
<dbReference type="GO" id="GO:0005634">
    <property type="term" value="C:nucleus"/>
    <property type="evidence" value="ECO:0007669"/>
    <property type="project" value="TreeGrafter"/>
</dbReference>
<dbReference type="Proteomes" id="UP000054928">
    <property type="component" value="Unassembled WGS sequence"/>
</dbReference>
<dbReference type="InterPro" id="IPR009057">
    <property type="entry name" value="Homeodomain-like_sf"/>
</dbReference>
<reference evidence="5" key="1">
    <citation type="submission" date="2014-09" db="EMBL/GenBank/DDBJ databases">
        <authorList>
            <person name="Sharma Rahul"/>
            <person name="Thines Marco"/>
        </authorList>
    </citation>
    <scope>NUCLEOTIDE SEQUENCE [LARGE SCALE GENOMIC DNA]</scope>
</reference>
<dbReference type="InterPro" id="IPR050863">
    <property type="entry name" value="CenT-Element_Derived"/>
</dbReference>
<evidence type="ECO:0000256" key="2">
    <source>
        <dbReference type="SAM" id="MobiDB-lite"/>
    </source>
</evidence>
<evidence type="ECO:0000259" key="3">
    <source>
        <dbReference type="PROSITE" id="PS51253"/>
    </source>
</evidence>
<dbReference type="InterPro" id="IPR006600">
    <property type="entry name" value="HTH_CenpB_DNA-bd_dom"/>
</dbReference>
<dbReference type="GeneID" id="36409020"/>
<accession>A0A0P1ARX6</accession>
<dbReference type="AlphaFoldDB" id="A0A0P1ARX6"/>
<feature type="domain" description="HTH CENPB-type" evidence="3">
    <location>
        <begin position="164"/>
        <end position="251"/>
    </location>
</feature>
<dbReference type="GO" id="GO:0003677">
    <property type="term" value="F:DNA binding"/>
    <property type="evidence" value="ECO:0007669"/>
    <property type="project" value="UniProtKB-KW"/>
</dbReference>
<feature type="region of interest" description="Disordered" evidence="2">
    <location>
        <begin position="1"/>
        <end position="50"/>
    </location>
</feature>
<dbReference type="PANTHER" id="PTHR19303">
    <property type="entry name" value="TRANSPOSON"/>
    <property type="match status" value="1"/>
</dbReference>
<dbReference type="SUPFAM" id="SSF46689">
    <property type="entry name" value="Homeodomain-like"/>
    <property type="match status" value="1"/>
</dbReference>
<dbReference type="OMA" id="WQMQVEL"/>
<dbReference type="PROSITE" id="PS51253">
    <property type="entry name" value="HTH_CENPB"/>
    <property type="match status" value="1"/>
</dbReference>
<dbReference type="Pfam" id="PF03184">
    <property type="entry name" value="DDE_1"/>
    <property type="match status" value="1"/>
</dbReference>
<evidence type="ECO:0000313" key="4">
    <source>
        <dbReference type="EMBL" id="CEG43668.1"/>
    </source>
</evidence>